<evidence type="ECO:0000313" key="6">
    <source>
        <dbReference type="WBParaSite" id="SSLN_0000776601-mRNA-1"/>
    </source>
</evidence>
<feature type="domain" description="C2H2-type" evidence="3">
    <location>
        <begin position="94"/>
        <end position="121"/>
    </location>
</feature>
<evidence type="ECO:0000259" key="3">
    <source>
        <dbReference type="PROSITE" id="PS50157"/>
    </source>
</evidence>
<dbReference type="Proteomes" id="UP000275846">
    <property type="component" value="Unassembled WGS sequence"/>
</dbReference>
<keyword evidence="1" id="KW-0479">Metal-binding</keyword>
<dbReference type="PROSITE" id="PS50157">
    <property type="entry name" value="ZINC_FINGER_C2H2_2"/>
    <property type="match status" value="2"/>
</dbReference>
<dbReference type="InterPro" id="IPR036236">
    <property type="entry name" value="Znf_C2H2_sf"/>
</dbReference>
<reference evidence="4 5" key="2">
    <citation type="submission" date="2018-11" db="EMBL/GenBank/DDBJ databases">
        <authorList>
            <consortium name="Pathogen Informatics"/>
        </authorList>
    </citation>
    <scope>NUCLEOTIDE SEQUENCE [LARGE SCALE GENOMIC DNA]</scope>
    <source>
        <strain evidence="4 5">NST_G2</strain>
    </source>
</reference>
<keyword evidence="1" id="KW-0862">Zinc</keyword>
<gene>
    <name evidence="4" type="ORF">SSLN_LOCUS7488</name>
</gene>
<dbReference type="EMBL" id="UYSU01034163">
    <property type="protein sequence ID" value="VDL93873.1"/>
    <property type="molecule type" value="Genomic_DNA"/>
</dbReference>
<keyword evidence="1" id="KW-0863">Zinc-finger</keyword>
<name>A0A183STE0_SCHSO</name>
<dbReference type="SUPFAM" id="SSF57667">
    <property type="entry name" value="beta-beta-alpha zinc fingers"/>
    <property type="match status" value="1"/>
</dbReference>
<evidence type="ECO:0000313" key="5">
    <source>
        <dbReference type="Proteomes" id="UP000275846"/>
    </source>
</evidence>
<dbReference type="GO" id="GO:0008270">
    <property type="term" value="F:zinc ion binding"/>
    <property type="evidence" value="ECO:0007669"/>
    <property type="project" value="UniProtKB-KW"/>
</dbReference>
<feature type="domain" description="C2H2-type" evidence="3">
    <location>
        <begin position="52"/>
        <end position="79"/>
    </location>
</feature>
<dbReference type="InterPro" id="IPR013087">
    <property type="entry name" value="Znf_C2H2_type"/>
</dbReference>
<protein>
    <submittedName>
        <fullName evidence="6">C2H2-type domain-containing protein</fullName>
    </submittedName>
</protein>
<dbReference type="SMART" id="SM00355">
    <property type="entry name" value="ZnF_C2H2"/>
    <property type="match status" value="2"/>
</dbReference>
<sequence>MGLFGHMRIHDSGIHRNADNTDTPYTPSAPAILTATSNPTTMNDIPPASSDLSCPHCARKFNSSIGLIGHLRIHCMEAVEQAPGAPTYSRRARLHCPHCSRTFTHRMGLFGHIRIHKNLRLTTAG</sequence>
<proteinExistence type="predicted"/>
<accession>A0A183STE0</accession>
<dbReference type="WBParaSite" id="SSLN_0000776601-mRNA-1">
    <property type="protein sequence ID" value="SSLN_0000776601-mRNA-1"/>
    <property type="gene ID" value="SSLN_0000776601"/>
</dbReference>
<dbReference type="AlphaFoldDB" id="A0A183STE0"/>
<keyword evidence="5" id="KW-1185">Reference proteome</keyword>
<dbReference type="Pfam" id="PF00096">
    <property type="entry name" value="zf-C2H2"/>
    <property type="match status" value="2"/>
</dbReference>
<evidence type="ECO:0000313" key="4">
    <source>
        <dbReference type="EMBL" id="VDL93873.1"/>
    </source>
</evidence>
<feature type="region of interest" description="Disordered" evidence="2">
    <location>
        <begin position="13"/>
        <end position="46"/>
    </location>
</feature>
<reference evidence="6" key="1">
    <citation type="submission" date="2016-06" db="UniProtKB">
        <authorList>
            <consortium name="WormBaseParasite"/>
        </authorList>
    </citation>
    <scope>IDENTIFICATION</scope>
</reference>
<dbReference type="PROSITE" id="PS00028">
    <property type="entry name" value="ZINC_FINGER_C2H2_1"/>
    <property type="match status" value="2"/>
</dbReference>
<feature type="compositionally biased region" description="Polar residues" evidence="2">
    <location>
        <begin position="34"/>
        <end position="43"/>
    </location>
</feature>
<dbReference type="OrthoDB" id="8117402at2759"/>
<evidence type="ECO:0000256" key="2">
    <source>
        <dbReference type="SAM" id="MobiDB-lite"/>
    </source>
</evidence>
<dbReference type="Gene3D" id="3.30.160.60">
    <property type="entry name" value="Classic Zinc Finger"/>
    <property type="match status" value="1"/>
</dbReference>
<evidence type="ECO:0000256" key="1">
    <source>
        <dbReference type="PROSITE-ProRule" id="PRU00042"/>
    </source>
</evidence>
<organism evidence="6">
    <name type="scientific">Schistocephalus solidus</name>
    <name type="common">Tapeworm</name>
    <dbReference type="NCBI Taxonomy" id="70667"/>
    <lineage>
        <taxon>Eukaryota</taxon>
        <taxon>Metazoa</taxon>
        <taxon>Spiralia</taxon>
        <taxon>Lophotrochozoa</taxon>
        <taxon>Platyhelminthes</taxon>
        <taxon>Cestoda</taxon>
        <taxon>Eucestoda</taxon>
        <taxon>Diphyllobothriidea</taxon>
        <taxon>Diphyllobothriidae</taxon>
        <taxon>Schistocephalus</taxon>
    </lineage>
</organism>